<name>A0A068VK74_COFCA</name>
<reference evidence="2" key="1">
    <citation type="journal article" date="2014" name="Science">
        <title>The coffee genome provides insight into the convergent evolution of caffeine biosynthesis.</title>
        <authorList>
            <person name="Denoeud F."/>
            <person name="Carretero-Paulet L."/>
            <person name="Dereeper A."/>
            <person name="Droc G."/>
            <person name="Guyot R."/>
            <person name="Pietrella M."/>
            <person name="Zheng C."/>
            <person name="Alberti A."/>
            <person name="Anthony F."/>
            <person name="Aprea G."/>
            <person name="Aury J.M."/>
            <person name="Bento P."/>
            <person name="Bernard M."/>
            <person name="Bocs S."/>
            <person name="Campa C."/>
            <person name="Cenci A."/>
            <person name="Combes M.C."/>
            <person name="Crouzillat D."/>
            <person name="Da Silva C."/>
            <person name="Daddiego L."/>
            <person name="De Bellis F."/>
            <person name="Dussert S."/>
            <person name="Garsmeur O."/>
            <person name="Gayraud T."/>
            <person name="Guignon V."/>
            <person name="Jahn K."/>
            <person name="Jamilloux V."/>
            <person name="Joet T."/>
            <person name="Labadie K."/>
            <person name="Lan T."/>
            <person name="Leclercq J."/>
            <person name="Lepelley M."/>
            <person name="Leroy T."/>
            <person name="Li L.T."/>
            <person name="Librado P."/>
            <person name="Lopez L."/>
            <person name="Munoz A."/>
            <person name="Noel B."/>
            <person name="Pallavicini A."/>
            <person name="Perrotta G."/>
            <person name="Poncet V."/>
            <person name="Pot D."/>
            <person name="Priyono X."/>
            <person name="Rigoreau M."/>
            <person name="Rouard M."/>
            <person name="Rozas J."/>
            <person name="Tranchant-Dubreuil C."/>
            <person name="VanBuren R."/>
            <person name="Zhang Q."/>
            <person name="Andrade A.C."/>
            <person name="Argout X."/>
            <person name="Bertrand B."/>
            <person name="de Kochko A."/>
            <person name="Graziosi G."/>
            <person name="Henry R.J."/>
            <person name="Jayarama X."/>
            <person name="Ming R."/>
            <person name="Nagai C."/>
            <person name="Rounsley S."/>
            <person name="Sankoff D."/>
            <person name="Giuliano G."/>
            <person name="Albert V.A."/>
            <person name="Wincker P."/>
            <person name="Lashermes P."/>
        </authorList>
    </citation>
    <scope>NUCLEOTIDE SEQUENCE [LARGE SCALE GENOMIC DNA]</scope>
    <source>
        <strain evidence="2">cv. DH200-94</strain>
    </source>
</reference>
<proteinExistence type="predicted"/>
<dbReference type="Pfam" id="PF21547">
    <property type="entry name" value="TTI1"/>
    <property type="match status" value="1"/>
</dbReference>
<dbReference type="PANTHER" id="PTHR18460:SF3">
    <property type="entry name" value="TELO2-INTERACTING PROTEIN 1 HOMOLOG"/>
    <property type="match status" value="1"/>
</dbReference>
<dbReference type="STRING" id="49390.A0A068VK74"/>
<dbReference type="PANTHER" id="PTHR18460">
    <property type="entry name" value="TEL2 INTERACTING PROTEIN 1 TTI1 FAMILY MEMBER"/>
    <property type="match status" value="1"/>
</dbReference>
<dbReference type="InterPro" id="IPR052587">
    <property type="entry name" value="TELO2-interacting_protein_1"/>
</dbReference>
<evidence type="ECO:0000313" key="2">
    <source>
        <dbReference type="Proteomes" id="UP000295252"/>
    </source>
</evidence>
<dbReference type="EMBL" id="HG739961">
    <property type="protein sequence ID" value="CDP20078.1"/>
    <property type="molecule type" value="Genomic_DNA"/>
</dbReference>
<protein>
    <submittedName>
        <fullName evidence="1">DH200=94 genomic scaffold, scaffold_877</fullName>
    </submittedName>
</protein>
<dbReference type="Gramene" id="CDP20078">
    <property type="protein sequence ID" value="CDP20078"/>
    <property type="gene ID" value="GSCOC_T00013644001"/>
</dbReference>
<dbReference type="AlphaFoldDB" id="A0A068VK74"/>
<gene>
    <name evidence="1" type="ORF">GSCOC_T00013644001</name>
</gene>
<evidence type="ECO:0000313" key="1">
    <source>
        <dbReference type="EMBL" id="CDP20078.1"/>
    </source>
</evidence>
<dbReference type="InterPro" id="IPR049362">
    <property type="entry name" value="TTI1_rpt"/>
</dbReference>
<organism evidence="1 2">
    <name type="scientific">Coffea canephora</name>
    <name type="common">Robusta coffee</name>
    <dbReference type="NCBI Taxonomy" id="49390"/>
    <lineage>
        <taxon>Eukaryota</taxon>
        <taxon>Viridiplantae</taxon>
        <taxon>Streptophyta</taxon>
        <taxon>Embryophyta</taxon>
        <taxon>Tracheophyta</taxon>
        <taxon>Spermatophyta</taxon>
        <taxon>Magnoliopsida</taxon>
        <taxon>eudicotyledons</taxon>
        <taxon>Gunneridae</taxon>
        <taxon>Pentapetalae</taxon>
        <taxon>asterids</taxon>
        <taxon>lamiids</taxon>
        <taxon>Gentianales</taxon>
        <taxon>Rubiaceae</taxon>
        <taxon>Ixoroideae</taxon>
        <taxon>Gardenieae complex</taxon>
        <taxon>Bertiereae - Coffeeae clade</taxon>
        <taxon>Coffeeae</taxon>
        <taxon>Coffea</taxon>
    </lineage>
</organism>
<dbReference type="InParanoid" id="A0A068VK74"/>
<dbReference type="OMA" id="RECNMES"/>
<dbReference type="GO" id="GO:0005737">
    <property type="term" value="C:cytoplasm"/>
    <property type="evidence" value="ECO:0007669"/>
    <property type="project" value="TreeGrafter"/>
</dbReference>
<sequence length="500" mass="56576">MQTLLLSCSYTLRESRLLLLESWKQINLTRYDSLECICVLVCDDSEEVSSVAQAFIGYLFSSNREHLEHDFDAIFSRLIDKIPRAVLGNDETIALSHARKLLVTIYFSGPRFVAIQLLHSSVTAAQCLDNFALCLSQNATFSGLLDKLVAARPPSAGYMDPIAEMKSMRHAGSEGFESTETTKVAYPPKNVSNACAARHATQYNGSQKLYKALAAVLRLVALSLFAGSLFAMIDIPLGYLHKLISEIWNRECNMESWDSWYNRTGSGQLISTFGRMFQHSNLICQEIEECDANGYARPCKRDEPAPDNNLWHICNHSRAKNNLNSQYREALHFFNDNALLHQEIYLFLHFLRIGVLTMCLGKEYSSSGFLCSSLFMLLRNLICFNFKLKTGVAFLENWWFLLLITSSFSIVSNSDYVIDSICWQLHHLDLNPHMPSVLAAILSYIGEAHKILPLLEEPVWIYFSSSNILQQKSYLFLMFDRVAEIGKASKQEACTLPSQA</sequence>
<dbReference type="Proteomes" id="UP000295252">
    <property type="component" value="Unassembled WGS sequence"/>
</dbReference>
<keyword evidence="2" id="KW-1185">Reference proteome</keyword>
<dbReference type="PhylomeDB" id="A0A068VK74"/>
<accession>A0A068VK74</accession>